<reference evidence="2 3" key="1">
    <citation type="submission" date="2020-06" db="EMBL/GenBank/DDBJ databases">
        <title>Altererythrobacter lutimaris sp. nov., a marine bacterium isolated from a tidal flat.</title>
        <authorList>
            <person name="Kim D."/>
            <person name="Yoo Y."/>
            <person name="Kim J.-J."/>
        </authorList>
    </citation>
    <scope>NUCLEOTIDE SEQUENCE [LARGE SCALE GENOMIC DNA]</scope>
    <source>
        <strain evidence="2 3">JGD-16</strain>
    </source>
</reference>
<keyword evidence="1" id="KW-0732">Signal</keyword>
<dbReference type="EMBL" id="JABWTA010000001">
    <property type="protein sequence ID" value="NVE95377.1"/>
    <property type="molecule type" value="Genomic_DNA"/>
</dbReference>
<feature type="signal peptide" evidence="1">
    <location>
        <begin position="1"/>
        <end position="22"/>
    </location>
</feature>
<feature type="chain" id="PRO_5032696680" evidence="1">
    <location>
        <begin position="23"/>
        <end position="102"/>
    </location>
</feature>
<name>A0A850H885_9SPHN</name>
<dbReference type="NCBIfam" id="TIGR04433">
    <property type="entry name" value="UrcA_uranyl"/>
    <property type="match status" value="1"/>
</dbReference>
<evidence type="ECO:0000313" key="2">
    <source>
        <dbReference type="EMBL" id="NVE95377.1"/>
    </source>
</evidence>
<dbReference type="AlphaFoldDB" id="A0A850H885"/>
<keyword evidence="3" id="KW-1185">Reference proteome</keyword>
<evidence type="ECO:0000313" key="3">
    <source>
        <dbReference type="Proteomes" id="UP000546031"/>
    </source>
</evidence>
<organism evidence="2 3">
    <name type="scientific">Altererythrobacter lutimaris</name>
    <dbReference type="NCBI Taxonomy" id="2743979"/>
    <lineage>
        <taxon>Bacteria</taxon>
        <taxon>Pseudomonadati</taxon>
        <taxon>Pseudomonadota</taxon>
        <taxon>Alphaproteobacteria</taxon>
        <taxon>Sphingomonadales</taxon>
        <taxon>Erythrobacteraceae</taxon>
        <taxon>Altererythrobacter</taxon>
    </lineage>
</organism>
<evidence type="ECO:0000256" key="1">
    <source>
        <dbReference type="SAM" id="SignalP"/>
    </source>
</evidence>
<dbReference type="Proteomes" id="UP000546031">
    <property type="component" value="Unassembled WGS sequence"/>
</dbReference>
<comment type="caution">
    <text evidence="2">The sequence shown here is derived from an EMBL/GenBank/DDBJ whole genome shotgun (WGS) entry which is preliminary data.</text>
</comment>
<dbReference type="InterPro" id="IPR030972">
    <property type="entry name" value="UrcA_uranyl"/>
</dbReference>
<accession>A0A850H885</accession>
<sequence>MTKTFAAAAACSLALIANPALAGNADTQKMSVEYGDLDLSSPQGQARLNTRIDKAARKVCGMNEIQTGTRIRSDDAQRCYDKAVNSATKSMATIIAKQWRGG</sequence>
<protein>
    <submittedName>
        <fullName evidence="2">UrcA family protein</fullName>
    </submittedName>
</protein>
<dbReference type="RefSeq" id="WP_176273605.1">
    <property type="nucleotide sequence ID" value="NZ_JABWTA010000001.1"/>
</dbReference>
<proteinExistence type="predicted"/>
<gene>
    <name evidence="2" type="ORF">HUO12_10745</name>
</gene>